<organism evidence="10 11">
    <name type="scientific">Sulfuritortus calidifontis</name>
    <dbReference type="NCBI Taxonomy" id="1914471"/>
    <lineage>
        <taxon>Bacteria</taxon>
        <taxon>Pseudomonadati</taxon>
        <taxon>Pseudomonadota</taxon>
        <taxon>Betaproteobacteria</taxon>
        <taxon>Nitrosomonadales</taxon>
        <taxon>Thiobacillaceae</taxon>
        <taxon>Sulfuritortus</taxon>
    </lineage>
</organism>
<sequence>MTRPFTLIALAVTALGWQAARAEALSLSQAIEAALNQNASLAVSQARVGQAEAALRQAEAARWPNLGLAMSASRTNDPLSAFGAKLGQRAVSAADFQPAAMNHPGDVDNFNTRLEVQVPLYTGGLLSSQIDQAQARSQAARLGDASTRQQVIQQVTLAYQGVHTARAYIKVAQQSKQAAEEALRATERLHAEGIAIKSDLLSARVNLEEAKLKLAEGLRLESGALDRLKTLIGRPLAEPIEVGAETMPAGLAGEEAALRDQARAEHPDLNALRHERDAARARIAAARAGGRPQLSLMGRQEWNDKTAGFDASSYTVAGVLSWRLFDAGVTGAAVDQARAAELEAAARLRQAEEGVALQVAEARRLALEAEARIAAREAAVAQAEEAQRLMKKRYENGIINLVELLAGQAQLDRARADLVAARHDLVAARTELRRAVGVLSVEP</sequence>
<proteinExistence type="inferred from homology"/>
<keyword evidence="7" id="KW-0998">Cell outer membrane</keyword>
<evidence type="ECO:0000256" key="3">
    <source>
        <dbReference type="ARBA" id="ARBA00022448"/>
    </source>
</evidence>
<evidence type="ECO:0000313" key="11">
    <source>
        <dbReference type="Proteomes" id="UP000295135"/>
    </source>
</evidence>
<dbReference type="GO" id="GO:0009279">
    <property type="term" value="C:cell outer membrane"/>
    <property type="evidence" value="ECO:0007669"/>
    <property type="project" value="UniProtKB-SubCell"/>
</dbReference>
<dbReference type="PANTHER" id="PTHR30026:SF21">
    <property type="entry name" value="SLR1270 PROTEIN"/>
    <property type="match status" value="1"/>
</dbReference>
<accession>A0A4R3JV78</accession>
<evidence type="ECO:0000256" key="1">
    <source>
        <dbReference type="ARBA" id="ARBA00004442"/>
    </source>
</evidence>
<dbReference type="RefSeq" id="WP_126463737.1">
    <property type="nucleotide sequence ID" value="NZ_AP018721.1"/>
</dbReference>
<dbReference type="Pfam" id="PF02321">
    <property type="entry name" value="OEP"/>
    <property type="match status" value="2"/>
</dbReference>
<evidence type="ECO:0000256" key="7">
    <source>
        <dbReference type="ARBA" id="ARBA00023237"/>
    </source>
</evidence>
<dbReference type="AlphaFoldDB" id="A0A4R3JV78"/>
<feature type="chain" id="PRO_5020817322" evidence="9">
    <location>
        <begin position="23"/>
        <end position="443"/>
    </location>
</feature>
<keyword evidence="11" id="KW-1185">Reference proteome</keyword>
<feature type="coiled-coil region" evidence="8">
    <location>
        <begin position="357"/>
        <end position="386"/>
    </location>
</feature>
<keyword evidence="5" id="KW-0812">Transmembrane</keyword>
<gene>
    <name evidence="10" type="ORF">EDC61_10713</name>
</gene>
<dbReference type="OrthoDB" id="13803at2"/>
<evidence type="ECO:0000256" key="9">
    <source>
        <dbReference type="SAM" id="SignalP"/>
    </source>
</evidence>
<keyword evidence="6" id="KW-0472">Membrane</keyword>
<dbReference type="PANTHER" id="PTHR30026">
    <property type="entry name" value="OUTER MEMBRANE PROTEIN TOLC"/>
    <property type="match status" value="1"/>
</dbReference>
<keyword evidence="3" id="KW-0813">Transport</keyword>
<evidence type="ECO:0000313" key="10">
    <source>
        <dbReference type="EMBL" id="TCS71875.1"/>
    </source>
</evidence>
<comment type="caution">
    <text evidence="10">The sequence shown here is derived from an EMBL/GenBank/DDBJ whole genome shotgun (WGS) entry which is preliminary data.</text>
</comment>
<dbReference type="InterPro" id="IPR051906">
    <property type="entry name" value="TolC-like"/>
</dbReference>
<comment type="similarity">
    <text evidence="2">Belongs to the outer membrane factor (OMF) (TC 1.B.17) family.</text>
</comment>
<keyword evidence="4" id="KW-1134">Transmembrane beta strand</keyword>
<evidence type="ECO:0000256" key="8">
    <source>
        <dbReference type="SAM" id="Coils"/>
    </source>
</evidence>
<name>A0A4R3JV78_9PROT</name>
<feature type="signal peptide" evidence="9">
    <location>
        <begin position="1"/>
        <end position="22"/>
    </location>
</feature>
<dbReference type="Proteomes" id="UP000295135">
    <property type="component" value="Unassembled WGS sequence"/>
</dbReference>
<evidence type="ECO:0000256" key="2">
    <source>
        <dbReference type="ARBA" id="ARBA00007613"/>
    </source>
</evidence>
<dbReference type="InterPro" id="IPR003423">
    <property type="entry name" value="OMP_efflux"/>
</dbReference>
<dbReference type="GO" id="GO:0015562">
    <property type="term" value="F:efflux transmembrane transporter activity"/>
    <property type="evidence" value="ECO:0007669"/>
    <property type="project" value="InterPro"/>
</dbReference>
<dbReference type="EMBL" id="SLZY01000007">
    <property type="protein sequence ID" value="TCS71875.1"/>
    <property type="molecule type" value="Genomic_DNA"/>
</dbReference>
<evidence type="ECO:0000256" key="6">
    <source>
        <dbReference type="ARBA" id="ARBA00023136"/>
    </source>
</evidence>
<dbReference type="GO" id="GO:1990281">
    <property type="term" value="C:efflux pump complex"/>
    <property type="evidence" value="ECO:0007669"/>
    <property type="project" value="TreeGrafter"/>
</dbReference>
<dbReference type="SUPFAM" id="SSF56954">
    <property type="entry name" value="Outer membrane efflux proteins (OEP)"/>
    <property type="match status" value="1"/>
</dbReference>
<evidence type="ECO:0000256" key="4">
    <source>
        <dbReference type="ARBA" id="ARBA00022452"/>
    </source>
</evidence>
<reference evidence="10 11" key="1">
    <citation type="submission" date="2019-03" db="EMBL/GenBank/DDBJ databases">
        <title>Genomic Encyclopedia of Type Strains, Phase IV (KMG-IV): sequencing the most valuable type-strain genomes for metagenomic binning, comparative biology and taxonomic classification.</title>
        <authorList>
            <person name="Goeker M."/>
        </authorList>
    </citation>
    <scope>NUCLEOTIDE SEQUENCE [LARGE SCALE GENOMIC DNA]</scope>
    <source>
        <strain evidence="10 11">DSM 103923</strain>
    </source>
</reference>
<dbReference type="Gene3D" id="1.20.1600.10">
    <property type="entry name" value="Outer membrane efflux proteins (OEP)"/>
    <property type="match status" value="1"/>
</dbReference>
<keyword evidence="9" id="KW-0732">Signal</keyword>
<dbReference type="GO" id="GO:0015288">
    <property type="term" value="F:porin activity"/>
    <property type="evidence" value="ECO:0007669"/>
    <property type="project" value="TreeGrafter"/>
</dbReference>
<protein>
    <submittedName>
        <fullName evidence="10">Outer membrane protein TolC</fullName>
    </submittedName>
</protein>
<evidence type="ECO:0000256" key="5">
    <source>
        <dbReference type="ARBA" id="ARBA00022692"/>
    </source>
</evidence>
<comment type="subcellular location">
    <subcellularLocation>
        <location evidence="1">Cell outer membrane</location>
    </subcellularLocation>
</comment>
<keyword evidence="8" id="KW-0175">Coiled coil</keyword>